<dbReference type="AlphaFoldDB" id="A0A811ARG0"/>
<dbReference type="InterPro" id="IPR012332">
    <property type="entry name" value="Autotransporter_pectin_lyase_C"/>
</dbReference>
<dbReference type="Gene3D" id="2.160.20.20">
    <property type="match status" value="1"/>
</dbReference>
<reference evidence="1" key="1">
    <citation type="submission" date="2021-03" db="EMBL/GenBank/DDBJ databases">
        <title>Whole genome sequence of tetracycline plasmid in Escherichia coli.</title>
        <authorList>
            <person name="Usui M."/>
            <person name="Fukuda A."/>
        </authorList>
    </citation>
    <scope>NUCLEOTIDE SEQUENCE</scope>
    <source>
        <strain evidence="1">I66</strain>
        <plasmid evidence="1">pI66</plasmid>
    </source>
</reference>
<geneLocation type="plasmid" evidence="1">
    <name>pI66</name>
</geneLocation>
<protein>
    <submittedName>
        <fullName evidence="1">Uncharacterized protein</fullName>
    </submittedName>
</protein>
<organism evidence="1">
    <name type="scientific">Escherichia coli</name>
    <dbReference type="NCBI Taxonomy" id="562"/>
    <lineage>
        <taxon>Bacteria</taxon>
        <taxon>Pseudomonadati</taxon>
        <taxon>Pseudomonadota</taxon>
        <taxon>Gammaproteobacteria</taxon>
        <taxon>Enterobacterales</taxon>
        <taxon>Enterobacteriaceae</taxon>
        <taxon>Escherichia</taxon>
    </lineage>
</organism>
<name>A0A811ARG0_ECOLX</name>
<keyword evidence="1" id="KW-0614">Plasmid</keyword>
<evidence type="ECO:0000313" key="1">
    <source>
        <dbReference type="EMBL" id="BCT73606.1"/>
    </source>
</evidence>
<sequence length="94" mass="10330">MFNGIINANDTTSVKLTLGDNESKLSELNPNPELTTKMFGDCYNTSRTGSIHALKGDVDMVNSIWRMSNNSTLNHLNTKIACLSSVVITVLYPH</sequence>
<accession>A0A811ARG0</accession>
<dbReference type="EMBL" id="LC620533">
    <property type="protein sequence ID" value="BCT73606.1"/>
    <property type="molecule type" value="Genomic_DNA"/>
</dbReference>
<proteinExistence type="predicted"/>